<evidence type="ECO:0008006" key="4">
    <source>
        <dbReference type="Google" id="ProtNLM"/>
    </source>
</evidence>
<dbReference type="PANTHER" id="PTHR28029">
    <property type="entry name" value="PROTEIN ILM1"/>
    <property type="match status" value="1"/>
</dbReference>
<keyword evidence="3" id="KW-1185">Reference proteome</keyword>
<sequence>MAVFSSMTIVRALSIFHLTVAFFLLTSPRTISEQNLVYLLGESMRLPPVPSLSIKSPLTAFLAVLFAFLGLSDFTAASMPSELSIPFFTSQAPVRLLFLFMVTSYTYLFKRGGMFAGQGLAYKPGVGEELKNGVVFTWGFLELTAWFWVFLTLRDERRQAAIQLMERRKAEADRM</sequence>
<gene>
    <name evidence="2" type="ORF">H2201_001019</name>
</gene>
<keyword evidence="1" id="KW-1133">Transmembrane helix</keyword>
<name>A0ABQ9P2D4_9PEZI</name>
<keyword evidence="1" id="KW-0812">Transmembrane</keyword>
<protein>
    <recommendedName>
        <fullName evidence="4">Increased loss of mitochondrial DNA protein 1</fullName>
    </recommendedName>
</protein>
<dbReference type="EMBL" id="JAPDRL010000005">
    <property type="protein sequence ID" value="KAJ9668774.1"/>
    <property type="molecule type" value="Genomic_DNA"/>
</dbReference>
<proteinExistence type="predicted"/>
<dbReference type="PANTHER" id="PTHR28029:SF1">
    <property type="entry name" value="PROTEIN ILM1"/>
    <property type="match status" value="1"/>
</dbReference>
<accession>A0ABQ9P2D4</accession>
<dbReference type="Proteomes" id="UP001172684">
    <property type="component" value="Unassembled WGS sequence"/>
</dbReference>
<reference evidence="2" key="1">
    <citation type="submission" date="2022-10" db="EMBL/GenBank/DDBJ databases">
        <title>Culturing micro-colonial fungi from biological soil crusts in the Mojave desert and describing Neophaeococcomyces mojavensis, and introducing the new genera and species Taxawa tesnikishii.</title>
        <authorList>
            <person name="Kurbessoian T."/>
            <person name="Stajich J.E."/>
        </authorList>
    </citation>
    <scope>NUCLEOTIDE SEQUENCE</scope>
    <source>
        <strain evidence="2">TK_1</strain>
    </source>
</reference>
<keyword evidence="1" id="KW-0472">Membrane</keyword>
<evidence type="ECO:0000313" key="2">
    <source>
        <dbReference type="EMBL" id="KAJ9668774.1"/>
    </source>
</evidence>
<evidence type="ECO:0000256" key="1">
    <source>
        <dbReference type="SAM" id="Phobius"/>
    </source>
</evidence>
<organism evidence="2 3">
    <name type="scientific">Coniosporium apollinis</name>
    <dbReference type="NCBI Taxonomy" id="61459"/>
    <lineage>
        <taxon>Eukaryota</taxon>
        <taxon>Fungi</taxon>
        <taxon>Dikarya</taxon>
        <taxon>Ascomycota</taxon>
        <taxon>Pezizomycotina</taxon>
        <taxon>Dothideomycetes</taxon>
        <taxon>Dothideomycetes incertae sedis</taxon>
        <taxon>Coniosporium</taxon>
    </lineage>
</organism>
<evidence type="ECO:0000313" key="3">
    <source>
        <dbReference type="Proteomes" id="UP001172684"/>
    </source>
</evidence>
<feature type="transmembrane region" description="Helical" evidence="1">
    <location>
        <begin position="135"/>
        <end position="153"/>
    </location>
</feature>
<feature type="transmembrane region" description="Helical" evidence="1">
    <location>
        <begin position="96"/>
        <end position="115"/>
    </location>
</feature>
<comment type="caution">
    <text evidence="2">The sequence shown here is derived from an EMBL/GenBank/DDBJ whole genome shotgun (WGS) entry which is preliminary data.</text>
</comment>
<dbReference type="InterPro" id="IPR018815">
    <property type="entry name" value="Incr_loss_mito_DNA_1"/>
</dbReference>
<feature type="transmembrane region" description="Helical" evidence="1">
    <location>
        <begin position="56"/>
        <end position="76"/>
    </location>
</feature>
<dbReference type="Pfam" id="PF10311">
    <property type="entry name" value="Ilm1"/>
    <property type="match status" value="1"/>
</dbReference>